<dbReference type="AlphaFoldDB" id="A0A1G6U2M0"/>
<dbReference type="STRING" id="686796.SAMN04488104_102551"/>
<keyword evidence="2" id="KW-1185">Reference proteome</keyword>
<name>A0A1G6U2M0_9BACT</name>
<proteinExistence type="predicted"/>
<sequence>MRTILANLESKKKQISMSREEFKNMPLHQKIKTLYLEGTFVVAIRYYRHKVNLYLLENEYVEVFYNHKEDKIDKIDFLPRDHSRMKFYLDQIKLVN</sequence>
<dbReference type="EMBL" id="FNAC01000025">
    <property type="protein sequence ID" value="SDD34926.1"/>
    <property type="molecule type" value="Genomic_DNA"/>
</dbReference>
<dbReference type="Proteomes" id="UP000199060">
    <property type="component" value="Unassembled WGS sequence"/>
</dbReference>
<protein>
    <submittedName>
        <fullName evidence="1">Uncharacterized protein</fullName>
    </submittedName>
</protein>
<organism evidence="1 2">
    <name type="scientific">Algoriphagus faecimaris</name>
    <dbReference type="NCBI Taxonomy" id="686796"/>
    <lineage>
        <taxon>Bacteria</taxon>
        <taxon>Pseudomonadati</taxon>
        <taxon>Bacteroidota</taxon>
        <taxon>Cytophagia</taxon>
        <taxon>Cytophagales</taxon>
        <taxon>Cyclobacteriaceae</taxon>
        <taxon>Algoriphagus</taxon>
    </lineage>
</organism>
<evidence type="ECO:0000313" key="1">
    <source>
        <dbReference type="EMBL" id="SDD34926.1"/>
    </source>
</evidence>
<accession>A0A1G6U2M0</accession>
<reference evidence="2" key="1">
    <citation type="submission" date="2016-10" db="EMBL/GenBank/DDBJ databases">
        <authorList>
            <person name="Varghese N."/>
            <person name="Submissions S."/>
        </authorList>
    </citation>
    <scope>NUCLEOTIDE SEQUENCE [LARGE SCALE GENOMIC DNA]</scope>
    <source>
        <strain evidence="2">DSM 23095</strain>
    </source>
</reference>
<evidence type="ECO:0000313" key="2">
    <source>
        <dbReference type="Proteomes" id="UP000199060"/>
    </source>
</evidence>
<gene>
    <name evidence="1" type="ORF">SAMN04488104_102551</name>
</gene>